<dbReference type="RefSeq" id="WP_260651512.1">
    <property type="nucleotide sequence ID" value="NZ_CP104275.1"/>
</dbReference>
<sequence length="92" mass="9753">MPSSHYPDIAAARHLKTAPGPTSTPVATGDSPASGNPVKPAPREDPARRGNPVRATAERSTEYRRQRLIALSLAVLTFLAVPTLVILLVLFG</sequence>
<dbReference type="EMBL" id="CP104275">
    <property type="protein sequence ID" value="UWX96105.1"/>
    <property type="molecule type" value="Genomic_DNA"/>
</dbReference>
<organism evidence="3 4">
    <name type="scientific">Arthrobacter zhaoxinii</name>
    <dbReference type="NCBI Taxonomy" id="2964616"/>
    <lineage>
        <taxon>Bacteria</taxon>
        <taxon>Bacillati</taxon>
        <taxon>Actinomycetota</taxon>
        <taxon>Actinomycetes</taxon>
        <taxon>Micrococcales</taxon>
        <taxon>Micrococcaceae</taxon>
        <taxon>Arthrobacter</taxon>
    </lineage>
</organism>
<accession>A0ABY5YQW7</accession>
<keyword evidence="4" id="KW-1185">Reference proteome</keyword>
<feature type="region of interest" description="Disordered" evidence="1">
    <location>
        <begin position="1"/>
        <end position="62"/>
    </location>
</feature>
<keyword evidence="2" id="KW-0812">Transmembrane</keyword>
<evidence type="ECO:0000256" key="1">
    <source>
        <dbReference type="SAM" id="MobiDB-lite"/>
    </source>
</evidence>
<keyword evidence="2" id="KW-1133">Transmembrane helix</keyword>
<evidence type="ECO:0000313" key="4">
    <source>
        <dbReference type="Proteomes" id="UP001059859"/>
    </source>
</evidence>
<proteinExistence type="predicted"/>
<evidence type="ECO:0008006" key="5">
    <source>
        <dbReference type="Google" id="ProtNLM"/>
    </source>
</evidence>
<protein>
    <recommendedName>
        <fullName evidence="5">ABC transporter permease</fullName>
    </recommendedName>
</protein>
<evidence type="ECO:0000256" key="2">
    <source>
        <dbReference type="SAM" id="Phobius"/>
    </source>
</evidence>
<dbReference type="Proteomes" id="UP001059859">
    <property type="component" value="Chromosome"/>
</dbReference>
<feature type="transmembrane region" description="Helical" evidence="2">
    <location>
        <begin position="68"/>
        <end position="91"/>
    </location>
</feature>
<keyword evidence="2" id="KW-0472">Membrane</keyword>
<reference evidence="3" key="1">
    <citation type="submission" date="2022-09" db="EMBL/GenBank/DDBJ databases">
        <title>Novel species in genus Arthrobacter.</title>
        <authorList>
            <person name="Liu Y."/>
        </authorList>
    </citation>
    <scope>NUCLEOTIDE SEQUENCE</scope>
    <source>
        <strain evidence="3">Zg-Y815</strain>
    </source>
</reference>
<evidence type="ECO:0000313" key="3">
    <source>
        <dbReference type="EMBL" id="UWX96105.1"/>
    </source>
</evidence>
<feature type="compositionally biased region" description="Polar residues" evidence="1">
    <location>
        <begin position="20"/>
        <end position="34"/>
    </location>
</feature>
<gene>
    <name evidence="3" type="ORF">N2K95_10480</name>
</gene>
<name>A0ABY5YQW7_9MICC</name>